<dbReference type="EMBL" id="CAESAO010000117">
    <property type="protein sequence ID" value="CAB4345946.1"/>
    <property type="molecule type" value="Genomic_DNA"/>
</dbReference>
<dbReference type="Gene3D" id="1.20.1640.10">
    <property type="entry name" value="Multidrug efflux transporter AcrB transmembrane domain"/>
    <property type="match status" value="2"/>
</dbReference>
<feature type="transmembrane region" description="Helical" evidence="6">
    <location>
        <begin position="139"/>
        <end position="163"/>
    </location>
</feature>
<dbReference type="AlphaFoldDB" id="A0A6J5ZXG7"/>
<feature type="transmembrane region" description="Helical" evidence="6">
    <location>
        <begin position="472"/>
        <end position="490"/>
    </location>
</feature>
<dbReference type="PANTHER" id="PTHR33406:SF13">
    <property type="entry name" value="MEMBRANE PROTEIN YDFJ"/>
    <property type="match status" value="1"/>
</dbReference>
<keyword evidence="2" id="KW-1003">Cell membrane</keyword>
<feature type="transmembrane region" description="Helical" evidence="6">
    <location>
        <begin position="105"/>
        <end position="133"/>
    </location>
</feature>
<protein>
    <submittedName>
        <fullName evidence="8">Unannotated protein</fullName>
    </submittedName>
</protein>
<feature type="transmembrane region" description="Helical" evidence="6">
    <location>
        <begin position="359"/>
        <end position="382"/>
    </location>
</feature>
<evidence type="ECO:0000256" key="5">
    <source>
        <dbReference type="ARBA" id="ARBA00023136"/>
    </source>
</evidence>
<feature type="transmembrane region" description="Helical" evidence="6">
    <location>
        <begin position="502"/>
        <end position="527"/>
    </location>
</feature>
<keyword evidence="3 6" id="KW-0812">Transmembrane</keyword>
<evidence type="ECO:0000313" key="8">
    <source>
        <dbReference type="EMBL" id="CAB4345946.1"/>
    </source>
</evidence>
<comment type="subcellular location">
    <subcellularLocation>
        <location evidence="1">Cell membrane</location>
        <topology evidence="1">Multi-pass membrane protein</topology>
    </subcellularLocation>
</comment>
<keyword evidence="5 6" id="KW-0472">Membrane</keyword>
<feature type="transmembrane region" description="Helical" evidence="6">
    <location>
        <begin position="63"/>
        <end position="84"/>
    </location>
</feature>
<feature type="transmembrane region" description="Helical" evidence="6">
    <location>
        <begin position="202"/>
        <end position="224"/>
    </location>
</feature>
<reference evidence="8" key="1">
    <citation type="submission" date="2020-05" db="EMBL/GenBank/DDBJ databases">
        <authorList>
            <person name="Chiriac C."/>
            <person name="Salcher M."/>
            <person name="Ghai R."/>
            <person name="Kavagutti S V."/>
        </authorList>
    </citation>
    <scope>NUCLEOTIDE SEQUENCE</scope>
</reference>
<dbReference type="SUPFAM" id="SSF82866">
    <property type="entry name" value="Multidrug efflux transporter AcrB transmembrane domain"/>
    <property type="match status" value="2"/>
</dbReference>
<evidence type="ECO:0000256" key="1">
    <source>
        <dbReference type="ARBA" id="ARBA00004651"/>
    </source>
</evidence>
<dbReference type="InterPro" id="IPR000731">
    <property type="entry name" value="SSD"/>
</dbReference>
<evidence type="ECO:0000259" key="7">
    <source>
        <dbReference type="PROSITE" id="PS50156"/>
    </source>
</evidence>
<feature type="transmembrane region" description="Helical" evidence="6">
    <location>
        <begin position="6"/>
        <end position="27"/>
    </location>
</feature>
<dbReference type="InterPro" id="IPR050545">
    <property type="entry name" value="Mycobact_MmpL"/>
</dbReference>
<feature type="transmembrane region" description="Helical" evidence="6">
    <location>
        <begin position="34"/>
        <end position="57"/>
    </location>
</feature>
<dbReference type="Pfam" id="PF03176">
    <property type="entry name" value="MMPL"/>
    <property type="match status" value="2"/>
</dbReference>
<organism evidence="8">
    <name type="scientific">freshwater metagenome</name>
    <dbReference type="NCBI Taxonomy" id="449393"/>
    <lineage>
        <taxon>unclassified sequences</taxon>
        <taxon>metagenomes</taxon>
        <taxon>ecological metagenomes</taxon>
    </lineage>
</organism>
<keyword evidence="4 6" id="KW-1133">Transmembrane helix</keyword>
<feature type="domain" description="SSD" evidence="7">
    <location>
        <begin position="37"/>
        <end position="162"/>
    </location>
</feature>
<evidence type="ECO:0000256" key="2">
    <source>
        <dbReference type="ARBA" id="ARBA00022475"/>
    </source>
</evidence>
<evidence type="ECO:0000256" key="6">
    <source>
        <dbReference type="SAM" id="Phobius"/>
    </source>
</evidence>
<proteinExistence type="predicted"/>
<sequence length="567" mass="59171">MAVDPNAAYLSFGIGIAAALIVLLLTFGSAVTMLLPIITAVFGVATGTMVITLLSHVSSVPSSVGALGGMIGLGVGIDYSLFVLSRHREQLADGMDITESIGRSVATSGAAVLFAGTTVVIALCSLAIAGIPIVAQLGYLSAIFVITAILSALTLLPAVLGALGKRYDALRLPGLHKRTSKAIDHDNSGWARWAKGIARHPWPPLIAAIAILAVIAIPTTKMIFGQIDTAAGSSESQATKAYNLNSAGFGEGSNGPILVVVKLKGDSTDTAALAKLEKAISADPDVLAPPAKPFPSPDGSIAVVTVVPKSAPPSDATQALVDRLRVLAPKELAATGQVAYVGGQTAAFIDIADEIQKKLPISILIVVTLSFLLLMVAFRSVLVPLQAAFMNLLGVAAAYGMLVAVFQWGWGTDLIGLSGSVPIVSFVPLMMFAILFGLSMDYEVFLVTHIQEEYERGADNDTAVVRGLSRSARVITSAALIMVCVFLGFVTDPDPTTKQFGLGLAFAVAIDATIVRCMLVPALMVIVGKRNWWLPKWLAKILPKGSIEGTGFFKKLDAEEKAAAQQS</sequence>
<feature type="transmembrane region" description="Helical" evidence="6">
    <location>
        <begin position="414"/>
        <end position="438"/>
    </location>
</feature>
<dbReference type="GO" id="GO:0005886">
    <property type="term" value="C:plasma membrane"/>
    <property type="evidence" value="ECO:0007669"/>
    <property type="project" value="UniProtKB-SubCell"/>
</dbReference>
<evidence type="ECO:0000256" key="3">
    <source>
        <dbReference type="ARBA" id="ARBA00022692"/>
    </source>
</evidence>
<accession>A0A6J5ZXG7</accession>
<evidence type="ECO:0000256" key="4">
    <source>
        <dbReference type="ARBA" id="ARBA00022989"/>
    </source>
</evidence>
<dbReference type="PANTHER" id="PTHR33406">
    <property type="entry name" value="MEMBRANE PROTEIN MJ1562-RELATED"/>
    <property type="match status" value="1"/>
</dbReference>
<gene>
    <name evidence="8" type="ORF">UFOPK3522_01211</name>
</gene>
<name>A0A6J5ZXG7_9ZZZZ</name>
<feature type="transmembrane region" description="Helical" evidence="6">
    <location>
        <begin position="389"/>
        <end position="408"/>
    </location>
</feature>
<dbReference type="InterPro" id="IPR004869">
    <property type="entry name" value="MMPL_dom"/>
</dbReference>
<dbReference type="PROSITE" id="PS50156">
    <property type="entry name" value="SSD"/>
    <property type="match status" value="1"/>
</dbReference>